<dbReference type="FunFam" id="1.25.70.10:FF:000026">
    <property type="entry name" value="Mitochondrial transcription termination factor family protein"/>
    <property type="match status" value="1"/>
</dbReference>
<evidence type="ECO:0000256" key="3">
    <source>
        <dbReference type="ARBA" id="ARBA00022946"/>
    </source>
</evidence>
<accession>A0A068U6Z5</accession>
<dbReference type="GO" id="GO:0006353">
    <property type="term" value="P:DNA-templated transcription termination"/>
    <property type="evidence" value="ECO:0007669"/>
    <property type="project" value="UniProtKB-KW"/>
</dbReference>
<dbReference type="Gene3D" id="1.25.70.10">
    <property type="entry name" value="Transcription termination factor 3, mitochondrial"/>
    <property type="match status" value="1"/>
</dbReference>
<organism evidence="4 5">
    <name type="scientific">Coffea canephora</name>
    <name type="common">Robusta coffee</name>
    <dbReference type="NCBI Taxonomy" id="49390"/>
    <lineage>
        <taxon>Eukaryota</taxon>
        <taxon>Viridiplantae</taxon>
        <taxon>Streptophyta</taxon>
        <taxon>Embryophyta</taxon>
        <taxon>Tracheophyta</taxon>
        <taxon>Spermatophyta</taxon>
        <taxon>Magnoliopsida</taxon>
        <taxon>eudicotyledons</taxon>
        <taxon>Gunneridae</taxon>
        <taxon>Pentapetalae</taxon>
        <taxon>asterids</taxon>
        <taxon>lamiids</taxon>
        <taxon>Gentianales</taxon>
        <taxon>Rubiaceae</taxon>
        <taxon>Ixoroideae</taxon>
        <taxon>Gardenieae complex</taxon>
        <taxon>Bertiereae - Coffeeae clade</taxon>
        <taxon>Coffeeae</taxon>
        <taxon>Coffea</taxon>
    </lineage>
</organism>
<dbReference type="Proteomes" id="UP000295252">
    <property type="component" value="Chromosome VIII"/>
</dbReference>
<evidence type="ECO:0000313" key="4">
    <source>
        <dbReference type="EMBL" id="CDP03388.1"/>
    </source>
</evidence>
<dbReference type="PANTHER" id="PTHR13068">
    <property type="entry name" value="CGI-12 PROTEIN-RELATED"/>
    <property type="match status" value="1"/>
</dbReference>
<reference evidence="5" key="1">
    <citation type="journal article" date="2014" name="Science">
        <title>The coffee genome provides insight into the convergent evolution of caffeine biosynthesis.</title>
        <authorList>
            <person name="Denoeud F."/>
            <person name="Carretero-Paulet L."/>
            <person name="Dereeper A."/>
            <person name="Droc G."/>
            <person name="Guyot R."/>
            <person name="Pietrella M."/>
            <person name="Zheng C."/>
            <person name="Alberti A."/>
            <person name="Anthony F."/>
            <person name="Aprea G."/>
            <person name="Aury J.M."/>
            <person name="Bento P."/>
            <person name="Bernard M."/>
            <person name="Bocs S."/>
            <person name="Campa C."/>
            <person name="Cenci A."/>
            <person name="Combes M.C."/>
            <person name="Crouzillat D."/>
            <person name="Da Silva C."/>
            <person name="Daddiego L."/>
            <person name="De Bellis F."/>
            <person name="Dussert S."/>
            <person name="Garsmeur O."/>
            <person name="Gayraud T."/>
            <person name="Guignon V."/>
            <person name="Jahn K."/>
            <person name="Jamilloux V."/>
            <person name="Joet T."/>
            <person name="Labadie K."/>
            <person name="Lan T."/>
            <person name="Leclercq J."/>
            <person name="Lepelley M."/>
            <person name="Leroy T."/>
            <person name="Li L.T."/>
            <person name="Librado P."/>
            <person name="Lopez L."/>
            <person name="Munoz A."/>
            <person name="Noel B."/>
            <person name="Pallavicini A."/>
            <person name="Perrotta G."/>
            <person name="Poncet V."/>
            <person name="Pot D."/>
            <person name="Priyono X."/>
            <person name="Rigoreau M."/>
            <person name="Rouard M."/>
            <person name="Rozas J."/>
            <person name="Tranchant-Dubreuil C."/>
            <person name="VanBuren R."/>
            <person name="Zhang Q."/>
            <person name="Andrade A.C."/>
            <person name="Argout X."/>
            <person name="Bertrand B."/>
            <person name="de Kochko A."/>
            <person name="Graziosi G."/>
            <person name="Henry R.J."/>
            <person name="Jayarama X."/>
            <person name="Ming R."/>
            <person name="Nagai C."/>
            <person name="Rounsley S."/>
            <person name="Sankoff D."/>
            <person name="Giuliano G."/>
            <person name="Albert V.A."/>
            <person name="Wincker P."/>
            <person name="Lashermes P."/>
        </authorList>
    </citation>
    <scope>NUCLEOTIDE SEQUENCE [LARGE SCALE GENOMIC DNA]</scope>
    <source>
        <strain evidence="5">cv. DH200-94</strain>
    </source>
</reference>
<dbReference type="InterPro" id="IPR038538">
    <property type="entry name" value="MTERF_sf"/>
</dbReference>
<dbReference type="STRING" id="49390.A0A068U6Z5"/>
<dbReference type="GO" id="GO:0003676">
    <property type="term" value="F:nucleic acid binding"/>
    <property type="evidence" value="ECO:0007669"/>
    <property type="project" value="InterPro"/>
</dbReference>
<evidence type="ECO:0000256" key="1">
    <source>
        <dbReference type="ARBA" id="ARBA00007692"/>
    </source>
</evidence>
<gene>
    <name evidence="4" type="ORF">GSCOC_T00041952001</name>
</gene>
<dbReference type="AlphaFoldDB" id="A0A068U6Z5"/>
<sequence length="386" mass="43852">MKLKLSALVKLRSLFSATRRFNLSLFSAFAIETVILNPRSYATAALPVVETYGEKVKTVGIQKKPLDPADVLRSWGCSENDVSTIFFRRPSVRKMDVNNLQSKLHTLSGLGISSSDLAKIIYCRPRFLNCRLNKNLDERIEYLQALFGSREVLLKAILRNPSLLTYDLHNSIKPVIARFENVGLSRKDLVPMLISRPTLIPRCTLNDAKMDYIRRTGVSKVSRMYKYVVTLFSISRLETIHAKMANLEKFGFSEDEILKLFGRSPLLLTLSVDKVQRNMTFILGTMKLSASSVLRNPCLLYLNLETLLRPRYLLAEKIDDMGLVPQVRGPSMVRALRMTEKRFIKAFISCHPEAVAKELMSFYTSAKGIKRLAESSKRSVQKGFPF</sequence>
<dbReference type="EMBL" id="HG739093">
    <property type="protein sequence ID" value="CDP03388.1"/>
    <property type="molecule type" value="Genomic_DNA"/>
</dbReference>
<evidence type="ECO:0000256" key="2">
    <source>
        <dbReference type="ARBA" id="ARBA00022472"/>
    </source>
</evidence>
<keyword evidence="3" id="KW-0809">Transit peptide</keyword>
<dbReference type="Pfam" id="PF02536">
    <property type="entry name" value="mTERF"/>
    <property type="match status" value="1"/>
</dbReference>
<proteinExistence type="inferred from homology"/>
<keyword evidence="5" id="KW-1185">Reference proteome</keyword>
<name>A0A068U6Z5_COFCA</name>
<dbReference type="OMA" id="MRMTERR"/>
<evidence type="ECO:0000313" key="5">
    <source>
        <dbReference type="Proteomes" id="UP000295252"/>
    </source>
</evidence>
<dbReference type="OrthoDB" id="637682at2759"/>
<keyword evidence="2" id="KW-0805">Transcription regulation</keyword>
<dbReference type="PhylomeDB" id="A0A068U6Z5"/>
<keyword evidence="2" id="KW-0806">Transcription termination</keyword>
<dbReference type="InParanoid" id="A0A068U6Z5"/>
<dbReference type="InterPro" id="IPR003690">
    <property type="entry name" value="MTERF"/>
</dbReference>
<dbReference type="Gramene" id="CDP03388">
    <property type="protein sequence ID" value="CDP03388"/>
    <property type="gene ID" value="GSCOC_T00041952001"/>
</dbReference>
<dbReference type="PANTHER" id="PTHR13068:SF223">
    <property type="entry name" value="MITOCHONDRIAL TRANSCRIPTION TERMINATION FACTOR FAMILY PROTEIN"/>
    <property type="match status" value="1"/>
</dbReference>
<dbReference type="FunCoup" id="A0A068U6Z5">
    <property type="interactions" value="43"/>
</dbReference>
<keyword evidence="2" id="KW-0804">Transcription</keyword>
<protein>
    <submittedName>
        <fullName evidence="4">Uncharacterized protein</fullName>
    </submittedName>
</protein>
<comment type="similarity">
    <text evidence="1">Belongs to the mTERF family.</text>
</comment>
<dbReference type="SMART" id="SM00733">
    <property type="entry name" value="Mterf"/>
    <property type="match status" value="6"/>
</dbReference>